<name>A0ACB7J1J3_PLECO</name>
<evidence type="ECO:0000313" key="1">
    <source>
        <dbReference type="EMBL" id="KAG9224422.1"/>
    </source>
</evidence>
<comment type="caution">
    <text evidence="1">The sequence shown here is derived from an EMBL/GenBank/DDBJ whole genome shotgun (WGS) entry which is preliminary data.</text>
</comment>
<protein>
    <submittedName>
        <fullName evidence="1">Uncharacterized protein</fullName>
    </submittedName>
</protein>
<proteinExistence type="predicted"/>
<accession>A0ACB7J1J3</accession>
<dbReference type="Proteomes" id="UP000824881">
    <property type="component" value="Unassembled WGS sequence"/>
</dbReference>
<gene>
    <name evidence="1" type="ORF">CCMSSC00406_0009464</name>
</gene>
<reference evidence="1 2" key="1">
    <citation type="journal article" date="2021" name="Appl. Environ. Microbiol.">
        <title>Genetic linkage and physical mapping for an oyster mushroom Pleurotus cornucopiae and QTL analysis for the trait cap color.</title>
        <authorList>
            <person name="Zhang Y."/>
            <person name="Gao W."/>
            <person name="Sonnenberg A."/>
            <person name="Chen Q."/>
            <person name="Zhang J."/>
            <person name="Huang C."/>
        </authorList>
    </citation>
    <scope>NUCLEOTIDE SEQUENCE [LARGE SCALE GENOMIC DNA]</scope>
    <source>
        <strain evidence="1">CCMSSC00406</strain>
    </source>
</reference>
<organism evidence="1 2">
    <name type="scientific">Pleurotus cornucopiae</name>
    <name type="common">Cornucopia mushroom</name>
    <dbReference type="NCBI Taxonomy" id="5321"/>
    <lineage>
        <taxon>Eukaryota</taxon>
        <taxon>Fungi</taxon>
        <taxon>Dikarya</taxon>
        <taxon>Basidiomycota</taxon>
        <taxon>Agaricomycotina</taxon>
        <taxon>Agaricomycetes</taxon>
        <taxon>Agaricomycetidae</taxon>
        <taxon>Agaricales</taxon>
        <taxon>Pleurotineae</taxon>
        <taxon>Pleurotaceae</taxon>
        <taxon>Pleurotus</taxon>
    </lineage>
</organism>
<evidence type="ECO:0000313" key="2">
    <source>
        <dbReference type="Proteomes" id="UP000824881"/>
    </source>
</evidence>
<dbReference type="EMBL" id="WQMT02000003">
    <property type="protein sequence ID" value="KAG9224422.1"/>
    <property type="molecule type" value="Genomic_DNA"/>
</dbReference>
<keyword evidence="2" id="KW-1185">Reference proteome</keyword>
<sequence length="216" mass="24924">MEALRKLRLSHGASRLLGMSHIELPNLESLFCEYTQNHIDYIAPWIPETVSELTVDVSEDSTPPRFSPAIRLCSLTIDICPTRRTSLYPSVMSWIRRCIDELPGPNYLRRLNIRLMNTSRLVWLPEPCYPARADYESLYDTLRPLHQGGALKHLDLTIEVNASEIASDRIVYPVYRTRAEVETVKEVWGPVIERGEVVVDLTFELTRELVVLKYRL</sequence>